<evidence type="ECO:0000313" key="7">
    <source>
        <dbReference type="EMBL" id="RMU48670.1"/>
    </source>
</evidence>
<evidence type="ECO:0000256" key="1">
    <source>
        <dbReference type="ARBA" id="ARBA00005417"/>
    </source>
</evidence>
<keyword evidence="4" id="KW-0067">ATP-binding</keyword>
<name>A0A3M5US03_PSESX</name>
<dbReference type="GO" id="GO:0005524">
    <property type="term" value="F:ATP binding"/>
    <property type="evidence" value="ECO:0007669"/>
    <property type="project" value="UniProtKB-KW"/>
</dbReference>
<comment type="caution">
    <text evidence="7">The sequence shown here is derived from an EMBL/GenBank/DDBJ whole genome shotgun (WGS) entry which is preliminary data.</text>
</comment>
<evidence type="ECO:0000256" key="4">
    <source>
        <dbReference type="ARBA" id="ARBA00022840"/>
    </source>
</evidence>
<evidence type="ECO:0000256" key="5">
    <source>
        <dbReference type="SAM" id="MobiDB-lite"/>
    </source>
</evidence>
<evidence type="ECO:0000259" key="6">
    <source>
        <dbReference type="PROSITE" id="PS50893"/>
    </source>
</evidence>
<organism evidence="7 8">
    <name type="scientific">Pseudomonas syringae pv. avii</name>
    <dbReference type="NCBI Taxonomy" id="663959"/>
    <lineage>
        <taxon>Bacteria</taxon>
        <taxon>Pseudomonadati</taxon>
        <taxon>Pseudomonadota</taxon>
        <taxon>Gammaproteobacteria</taxon>
        <taxon>Pseudomonadales</taxon>
        <taxon>Pseudomonadaceae</taxon>
        <taxon>Pseudomonas</taxon>
        <taxon>Pseudomonas syringae</taxon>
    </lineage>
</organism>
<dbReference type="PROSITE" id="PS50893">
    <property type="entry name" value="ABC_TRANSPORTER_2"/>
    <property type="match status" value="1"/>
</dbReference>
<comment type="similarity">
    <text evidence="1">Belongs to the ABC transporter superfamily.</text>
</comment>
<feature type="domain" description="ABC transporter" evidence="6">
    <location>
        <begin position="135"/>
        <end position="366"/>
    </location>
</feature>
<dbReference type="PANTHER" id="PTHR42788:SF13">
    <property type="entry name" value="ALIPHATIC SULFONATES IMPORT ATP-BINDING PROTEIN SSUB"/>
    <property type="match status" value="1"/>
</dbReference>
<dbReference type="Gene3D" id="3.40.50.300">
    <property type="entry name" value="P-loop containing nucleotide triphosphate hydrolases"/>
    <property type="match status" value="1"/>
</dbReference>
<protein>
    <recommendedName>
        <fullName evidence="6">ABC transporter domain-containing protein</fullName>
    </recommendedName>
</protein>
<reference evidence="7 8" key="1">
    <citation type="submission" date="2018-08" db="EMBL/GenBank/DDBJ databases">
        <title>Recombination of ecologically and evolutionarily significant loci maintains genetic cohesion in the Pseudomonas syringae species complex.</title>
        <authorList>
            <person name="Dillon M."/>
            <person name="Thakur S."/>
            <person name="Almeida R.N.D."/>
            <person name="Weir B.S."/>
            <person name="Guttman D.S."/>
        </authorList>
    </citation>
    <scope>NUCLEOTIDE SEQUENCE [LARGE SCALE GENOMIC DNA]</scope>
    <source>
        <strain evidence="7 8">ICMP 14479</strain>
    </source>
</reference>
<dbReference type="SMART" id="SM00382">
    <property type="entry name" value="AAA"/>
    <property type="match status" value="1"/>
</dbReference>
<feature type="compositionally biased region" description="Basic and acidic residues" evidence="5">
    <location>
        <begin position="53"/>
        <end position="69"/>
    </location>
</feature>
<dbReference type="PANTHER" id="PTHR42788">
    <property type="entry name" value="TAURINE IMPORT ATP-BINDING PROTEIN-RELATED"/>
    <property type="match status" value="1"/>
</dbReference>
<feature type="region of interest" description="Disordered" evidence="5">
    <location>
        <begin position="20"/>
        <end position="126"/>
    </location>
</feature>
<dbReference type="InterPro" id="IPR017871">
    <property type="entry name" value="ABC_transporter-like_CS"/>
</dbReference>
<dbReference type="GO" id="GO:0016887">
    <property type="term" value="F:ATP hydrolysis activity"/>
    <property type="evidence" value="ECO:0007669"/>
    <property type="project" value="InterPro"/>
</dbReference>
<dbReference type="Proteomes" id="UP000280395">
    <property type="component" value="Unassembled WGS sequence"/>
</dbReference>
<proteinExistence type="inferred from homology"/>
<feature type="compositionally biased region" description="Basic residues" evidence="5">
    <location>
        <begin position="70"/>
        <end position="82"/>
    </location>
</feature>
<dbReference type="Pfam" id="PF00005">
    <property type="entry name" value="ABC_tran"/>
    <property type="match status" value="1"/>
</dbReference>
<dbReference type="SUPFAM" id="SSF52540">
    <property type="entry name" value="P-loop containing nucleoside triphosphate hydrolases"/>
    <property type="match status" value="1"/>
</dbReference>
<dbReference type="InterPro" id="IPR050166">
    <property type="entry name" value="ABC_transporter_ATP-bind"/>
</dbReference>
<dbReference type="InterPro" id="IPR003439">
    <property type="entry name" value="ABC_transporter-like_ATP-bd"/>
</dbReference>
<dbReference type="CDD" id="cd03293">
    <property type="entry name" value="ABC_NrtD_SsuB_transporters"/>
    <property type="match status" value="1"/>
</dbReference>
<sequence>MGVYRPRRLLPVVYCHPAQRAQPVTPAARSRAGAAAEPLATPAPPGAAGCRVGDFRRPAPEPDLRVDGHPRRRIFHALQWRHRQPDDRRPTAAAHGPNHERHAAGRPHRRHPQPVRPTPRNPRHSLETRMNAPIVSFNHVGKSFDVDGFELEAIREFNLEVAEGEFVAIVGASGCGKSTLLRLLVGLDTQYRGEIQVDGNAVSGIGGERGIVFQEHRLFPWLTVAQNIGLGLVNEPLSEAERTRRIGDFIELVGLTDFTRAYPHQLSGGMAQRVAIARGLVASPRILLLDEPFGALDALTRQQMQDELLAIRARARITTVLVTHDVEEAIFLADRVVVMEPRPGRIKQIVDIALPHPRQRSSFEFHQLREELLHELISDDHYQPPVREQIRDLPLAFIAC</sequence>
<gene>
    <name evidence="7" type="ORF">ALP29_100575</name>
</gene>
<feature type="compositionally biased region" description="Basic residues" evidence="5">
    <location>
        <begin position="104"/>
        <end position="113"/>
    </location>
</feature>
<evidence type="ECO:0000256" key="3">
    <source>
        <dbReference type="ARBA" id="ARBA00022741"/>
    </source>
</evidence>
<dbReference type="AlphaFoldDB" id="A0A3M5US03"/>
<accession>A0A3M5US03</accession>
<dbReference type="EMBL" id="RBUA01001149">
    <property type="protein sequence ID" value="RMU48670.1"/>
    <property type="molecule type" value="Genomic_DNA"/>
</dbReference>
<dbReference type="InterPro" id="IPR027417">
    <property type="entry name" value="P-loop_NTPase"/>
</dbReference>
<evidence type="ECO:0000256" key="2">
    <source>
        <dbReference type="ARBA" id="ARBA00022448"/>
    </source>
</evidence>
<dbReference type="InterPro" id="IPR003593">
    <property type="entry name" value="AAA+_ATPase"/>
</dbReference>
<keyword evidence="2" id="KW-0813">Transport</keyword>
<evidence type="ECO:0000313" key="8">
    <source>
        <dbReference type="Proteomes" id="UP000280395"/>
    </source>
</evidence>
<keyword evidence="3" id="KW-0547">Nucleotide-binding</keyword>
<dbReference type="PROSITE" id="PS00211">
    <property type="entry name" value="ABC_TRANSPORTER_1"/>
    <property type="match status" value="1"/>
</dbReference>
<feature type="compositionally biased region" description="Low complexity" evidence="5">
    <location>
        <begin position="27"/>
        <end position="40"/>
    </location>
</feature>